<evidence type="ECO:0000313" key="3">
    <source>
        <dbReference type="Proteomes" id="UP000178170"/>
    </source>
</evidence>
<dbReference type="Proteomes" id="UP000178170">
    <property type="component" value="Unassembled WGS sequence"/>
</dbReference>
<evidence type="ECO:0000256" key="1">
    <source>
        <dbReference type="SAM" id="Phobius"/>
    </source>
</evidence>
<evidence type="ECO:0000313" key="2">
    <source>
        <dbReference type="EMBL" id="OHA63802.1"/>
    </source>
</evidence>
<proteinExistence type="predicted"/>
<keyword evidence="1" id="KW-0472">Membrane</keyword>
<protein>
    <submittedName>
        <fullName evidence="2">Uncharacterized protein</fullName>
    </submittedName>
</protein>
<keyword evidence="1" id="KW-0812">Transmembrane</keyword>
<organism evidence="2 3">
    <name type="scientific">Candidatus Wildermuthbacteria bacterium RIFCSPHIGHO2_01_FULL_48_27b</name>
    <dbReference type="NCBI Taxonomy" id="1802447"/>
    <lineage>
        <taxon>Bacteria</taxon>
        <taxon>Candidatus Wildermuthiibacteriota</taxon>
    </lineage>
</organism>
<feature type="transmembrane region" description="Helical" evidence="1">
    <location>
        <begin position="36"/>
        <end position="56"/>
    </location>
</feature>
<feature type="transmembrane region" description="Helical" evidence="1">
    <location>
        <begin position="102"/>
        <end position="122"/>
    </location>
</feature>
<reference evidence="2 3" key="1">
    <citation type="journal article" date="2016" name="Nat. Commun.">
        <title>Thousands of microbial genomes shed light on interconnected biogeochemical processes in an aquifer system.</title>
        <authorList>
            <person name="Anantharaman K."/>
            <person name="Brown C.T."/>
            <person name="Hug L.A."/>
            <person name="Sharon I."/>
            <person name="Castelle C.J."/>
            <person name="Probst A.J."/>
            <person name="Thomas B.C."/>
            <person name="Singh A."/>
            <person name="Wilkins M.J."/>
            <person name="Karaoz U."/>
            <person name="Brodie E.L."/>
            <person name="Williams K.H."/>
            <person name="Hubbard S.S."/>
            <person name="Banfield J.F."/>
        </authorList>
    </citation>
    <scope>NUCLEOTIDE SEQUENCE [LARGE SCALE GENOMIC DNA]</scope>
</reference>
<accession>A0A1G2QUV6</accession>
<dbReference type="EMBL" id="MHTS01000026">
    <property type="protein sequence ID" value="OHA63802.1"/>
    <property type="molecule type" value="Genomic_DNA"/>
</dbReference>
<sequence>MEQFLSLFFFIDKLPAWVLAAGMRWGIDMACLCALPNFFNLILHFIIGGIIVIMLMQYGIRKNFFLPLLLLGIMFSGVSKFIDWIQNMLTATGNTVFFSYNLDLLVEALQFIGIAIIFYYIFRSLFASKPSLTKPSNL</sequence>
<dbReference type="AlphaFoldDB" id="A0A1G2QUV6"/>
<keyword evidence="1" id="KW-1133">Transmembrane helix</keyword>
<comment type="caution">
    <text evidence="2">The sequence shown here is derived from an EMBL/GenBank/DDBJ whole genome shotgun (WGS) entry which is preliminary data.</text>
</comment>
<name>A0A1G2QUV6_9BACT</name>
<feature type="transmembrane region" description="Helical" evidence="1">
    <location>
        <begin position="63"/>
        <end position="82"/>
    </location>
</feature>
<gene>
    <name evidence="2" type="ORF">A2843_01390</name>
</gene>